<evidence type="ECO:0000256" key="7">
    <source>
        <dbReference type="ARBA" id="ARBA00023180"/>
    </source>
</evidence>
<dbReference type="InterPro" id="IPR029034">
    <property type="entry name" value="Cystine-knot_cytokine"/>
</dbReference>
<evidence type="ECO:0000256" key="10">
    <source>
        <dbReference type="SAM" id="SignalP"/>
    </source>
</evidence>
<dbReference type="InterPro" id="IPR015615">
    <property type="entry name" value="TGF-beta-rel"/>
</dbReference>
<dbReference type="PANTHER" id="PTHR11848:SF241">
    <property type="entry name" value="ANTI-DORSALIZING MORPHOTIC PROTEIN"/>
    <property type="match status" value="1"/>
</dbReference>
<keyword evidence="13" id="KW-1185">Reference proteome</keyword>
<comment type="similarity">
    <text evidence="2 8">Belongs to the TGF-beta family.</text>
</comment>
<evidence type="ECO:0000259" key="11">
    <source>
        <dbReference type="PROSITE" id="PS51362"/>
    </source>
</evidence>
<proteinExistence type="inferred from homology"/>
<dbReference type="FunFam" id="2.10.90.10:FF:000001">
    <property type="entry name" value="Bone morphogenetic protein 4"/>
    <property type="match status" value="1"/>
</dbReference>
<organism evidence="12 13">
    <name type="scientific">Pseudonaja textilis</name>
    <name type="common">Eastern brown snake</name>
    <dbReference type="NCBI Taxonomy" id="8673"/>
    <lineage>
        <taxon>Eukaryota</taxon>
        <taxon>Metazoa</taxon>
        <taxon>Chordata</taxon>
        <taxon>Craniata</taxon>
        <taxon>Vertebrata</taxon>
        <taxon>Euteleostomi</taxon>
        <taxon>Lepidosauria</taxon>
        <taxon>Squamata</taxon>
        <taxon>Bifurcata</taxon>
        <taxon>Unidentata</taxon>
        <taxon>Episquamata</taxon>
        <taxon>Toxicofera</taxon>
        <taxon>Serpentes</taxon>
        <taxon>Colubroidea</taxon>
        <taxon>Elapidae</taxon>
        <taxon>Hydrophiinae</taxon>
        <taxon>Pseudonaja</taxon>
    </lineage>
</organism>
<accession>A0A670ZKL3</accession>
<dbReference type="Ensembl" id="ENSPTXT00000024009.1">
    <property type="protein sequence ID" value="ENSPTXP00000023284.1"/>
    <property type="gene ID" value="ENSPTXG00000016170.1"/>
</dbReference>
<dbReference type="InterPro" id="IPR001111">
    <property type="entry name" value="TGF-b_propeptide"/>
</dbReference>
<dbReference type="PANTHER" id="PTHR11848">
    <property type="entry name" value="TGF-BETA FAMILY"/>
    <property type="match status" value="1"/>
</dbReference>
<keyword evidence="6" id="KW-1015">Disulfide bond</keyword>
<dbReference type="OMA" id="VFGMDDP"/>
<dbReference type="Pfam" id="PF00688">
    <property type="entry name" value="TGFb_propeptide"/>
    <property type="match status" value="1"/>
</dbReference>
<evidence type="ECO:0000313" key="13">
    <source>
        <dbReference type="Proteomes" id="UP000472273"/>
    </source>
</evidence>
<dbReference type="Gene3D" id="2.60.120.970">
    <property type="match status" value="1"/>
</dbReference>
<sequence length="364" mass="40118">MLGTLLLLSLLLLLTWAPAWPAKPTWGSEDTRNQALKQLLEVFGIEEPPQGPLYFKEPPQYMVDLYNTVADADGVTKDPHRLAGNTVRSFLDRSECPWEGGGGSGGGGGGGAFNSLPPPPPLSLQELWGLRPWNIYQVLDKDHPEDPEGKRLLSTRLMALQGFGWEIFPITHAVHEWVAEESRNQGLLVTVQGLGGAPLDPDTVQFASGRDHHPSKKPMLVLFTDDRQREAALPSAFPASRVQQQPKKLIRGPRSAEISLPCQRYPLPVDFDEIGWTGWVISPHGYNAYHCKGACHFPLGQSMRPTNHATVQSIIHALKISPEVHVPCCVPDKLFSINLLYFDDTETVVLKQYNGMVAGSCGCH</sequence>
<dbReference type="SMART" id="SM00204">
    <property type="entry name" value="TGFB"/>
    <property type="match status" value="1"/>
</dbReference>
<feature type="chain" id="PRO_5044625110" description="TGF-beta family profile domain-containing protein" evidence="10">
    <location>
        <begin position="22"/>
        <end position="364"/>
    </location>
</feature>
<name>A0A670ZKL3_PSETE</name>
<feature type="compositionally biased region" description="Gly residues" evidence="9">
    <location>
        <begin position="99"/>
        <end position="112"/>
    </location>
</feature>
<keyword evidence="4 10" id="KW-0732">Signal</keyword>
<evidence type="ECO:0000256" key="6">
    <source>
        <dbReference type="ARBA" id="ARBA00023157"/>
    </source>
</evidence>
<evidence type="ECO:0000256" key="3">
    <source>
        <dbReference type="ARBA" id="ARBA00022525"/>
    </source>
</evidence>
<evidence type="ECO:0000256" key="5">
    <source>
        <dbReference type="ARBA" id="ARBA00023030"/>
    </source>
</evidence>
<dbReference type="GO" id="GO:0008083">
    <property type="term" value="F:growth factor activity"/>
    <property type="evidence" value="ECO:0007669"/>
    <property type="project" value="UniProtKB-KW"/>
</dbReference>
<evidence type="ECO:0000256" key="8">
    <source>
        <dbReference type="RuleBase" id="RU000354"/>
    </source>
</evidence>
<dbReference type="Ensembl" id="ENSPTXT00000024008.1">
    <property type="protein sequence ID" value="ENSPTXP00000023283.1"/>
    <property type="gene ID" value="ENSPTXG00000016169.1"/>
</dbReference>
<evidence type="ECO:0000256" key="2">
    <source>
        <dbReference type="ARBA" id="ARBA00006656"/>
    </source>
</evidence>
<reference evidence="12" key="1">
    <citation type="submission" date="2025-05" db="UniProtKB">
        <authorList>
            <consortium name="Ensembl"/>
        </authorList>
    </citation>
    <scope>IDENTIFICATION</scope>
</reference>
<evidence type="ECO:0000256" key="9">
    <source>
        <dbReference type="SAM" id="MobiDB-lite"/>
    </source>
</evidence>
<evidence type="ECO:0000256" key="4">
    <source>
        <dbReference type="ARBA" id="ARBA00022729"/>
    </source>
</evidence>
<protein>
    <recommendedName>
        <fullName evidence="11">TGF-beta family profile domain-containing protein</fullName>
    </recommendedName>
</protein>
<dbReference type="PROSITE" id="PS51362">
    <property type="entry name" value="TGF_BETA_2"/>
    <property type="match status" value="1"/>
</dbReference>
<dbReference type="GO" id="GO:0005615">
    <property type="term" value="C:extracellular space"/>
    <property type="evidence" value="ECO:0007669"/>
    <property type="project" value="TreeGrafter"/>
</dbReference>
<comment type="subcellular location">
    <subcellularLocation>
        <location evidence="1">Secreted</location>
    </subcellularLocation>
</comment>
<dbReference type="GO" id="GO:0005125">
    <property type="term" value="F:cytokine activity"/>
    <property type="evidence" value="ECO:0007669"/>
    <property type="project" value="TreeGrafter"/>
</dbReference>
<evidence type="ECO:0000256" key="1">
    <source>
        <dbReference type="ARBA" id="ARBA00004613"/>
    </source>
</evidence>
<dbReference type="GeneTree" id="ENSGT00940000165321"/>
<feature type="signal peptide" evidence="10">
    <location>
        <begin position="1"/>
        <end position="21"/>
    </location>
</feature>
<keyword evidence="3" id="KW-0964">Secreted</keyword>
<dbReference type="CDD" id="cd13765">
    <property type="entry name" value="TGF_beta_ADMP"/>
    <property type="match status" value="1"/>
</dbReference>
<dbReference type="PROSITE" id="PS00250">
    <property type="entry name" value="TGF_BETA_1"/>
    <property type="match status" value="1"/>
</dbReference>
<keyword evidence="5 8" id="KW-0339">Growth factor</keyword>
<feature type="domain" description="TGF-beta family profile" evidence="11">
    <location>
        <begin position="251"/>
        <end position="364"/>
    </location>
</feature>
<dbReference type="SUPFAM" id="SSF57501">
    <property type="entry name" value="Cystine-knot cytokines"/>
    <property type="match status" value="1"/>
</dbReference>
<dbReference type="InterPro" id="IPR017948">
    <property type="entry name" value="TGFb_CS"/>
</dbReference>
<keyword evidence="7" id="KW-0325">Glycoprotein</keyword>
<feature type="region of interest" description="Disordered" evidence="9">
    <location>
        <begin position="94"/>
        <end position="118"/>
    </location>
</feature>
<dbReference type="InterPro" id="IPR001839">
    <property type="entry name" value="TGF-b_C"/>
</dbReference>
<dbReference type="Pfam" id="PF00019">
    <property type="entry name" value="TGF_beta"/>
    <property type="match status" value="1"/>
</dbReference>
<dbReference type="Gene3D" id="2.10.90.10">
    <property type="entry name" value="Cystine-knot cytokines"/>
    <property type="match status" value="1"/>
</dbReference>
<dbReference type="Proteomes" id="UP000472273">
    <property type="component" value="Unplaced"/>
</dbReference>
<dbReference type="AlphaFoldDB" id="A0A670ZKL3"/>
<evidence type="ECO:0000313" key="12">
    <source>
        <dbReference type="Ensembl" id="ENSPTXP00000023284.1"/>
    </source>
</evidence>